<keyword evidence="1" id="KW-0732">Signal</keyword>
<evidence type="ECO:0000256" key="1">
    <source>
        <dbReference type="SAM" id="SignalP"/>
    </source>
</evidence>
<feature type="chain" id="PRO_5012598612" description="Secreted protein" evidence="1">
    <location>
        <begin position="25"/>
        <end position="65"/>
    </location>
</feature>
<comment type="caution">
    <text evidence="2">The sequence shown here is derived from an EMBL/GenBank/DDBJ whole genome shotgun (WGS) entry which is preliminary data.</text>
</comment>
<name>A0A1Y2H8E2_9FUNG</name>
<accession>A0A1Y2H8E2</accession>
<evidence type="ECO:0000313" key="2">
    <source>
        <dbReference type="EMBL" id="ORZ30857.1"/>
    </source>
</evidence>
<proteinExistence type="predicted"/>
<dbReference type="AlphaFoldDB" id="A0A1Y2H8E2"/>
<keyword evidence="3" id="KW-1185">Reference proteome</keyword>
<reference evidence="2 3" key="1">
    <citation type="submission" date="2016-07" db="EMBL/GenBank/DDBJ databases">
        <title>Pervasive Adenine N6-methylation of Active Genes in Fungi.</title>
        <authorList>
            <consortium name="DOE Joint Genome Institute"/>
            <person name="Mondo S.J."/>
            <person name="Dannebaum R.O."/>
            <person name="Kuo R.C."/>
            <person name="Labutti K."/>
            <person name="Haridas S."/>
            <person name="Kuo A."/>
            <person name="Salamov A."/>
            <person name="Ahrendt S.R."/>
            <person name="Lipzen A."/>
            <person name="Sullivan W."/>
            <person name="Andreopoulos W.B."/>
            <person name="Clum A."/>
            <person name="Lindquist E."/>
            <person name="Daum C."/>
            <person name="Ramamoorthy G.K."/>
            <person name="Gryganskyi A."/>
            <person name="Culley D."/>
            <person name="Magnuson J.K."/>
            <person name="James T.Y."/>
            <person name="O'Malley M.A."/>
            <person name="Stajich J.E."/>
            <person name="Spatafora J.W."/>
            <person name="Visel A."/>
            <person name="Grigoriev I.V."/>
        </authorList>
    </citation>
    <scope>NUCLEOTIDE SEQUENCE [LARGE SCALE GENOMIC DNA]</scope>
    <source>
        <strain evidence="2 3">PL171</strain>
    </source>
</reference>
<evidence type="ECO:0000313" key="3">
    <source>
        <dbReference type="Proteomes" id="UP000193411"/>
    </source>
</evidence>
<feature type="signal peptide" evidence="1">
    <location>
        <begin position="1"/>
        <end position="24"/>
    </location>
</feature>
<dbReference type="PROSITE" id="PS51257">
    <property type="entry name" value="PROKAR_LIPOPROTEIN"/>
    <property type="match status" value="1"/>
</dbReference>
<sequence>MDVRVARRFVCISHTLLPCHLASCACISRGTGHVWAVGVSCRVGNLQWRASKLVARPDCVVAAAA</sequence>
<evidence type="ECO:0008006" key="4">
    <source>
        <dbReference type="Google" id="ProtNLM"/>
    </source>
</evidence>
<organism evidence="2 3">
    <name type="scientific">Catenaria anguillulae PL171</name>
    <dbReference type="NCBI Taxonomy" id="765915"/>
    <lineage>
        <taxon>Eukaryota</taxon>
        <taxon>Fungi</taxon>
        <taxon>Fungi incertae sedis</taxon>
        <taxon>Blastocladiomycota</taxon>
        <taxon>Blastocladiomycetes</taxon>
        <taxon>Blastocladiales</taxon>
        <taxon>Catenariaceae</taxon>
        <taxon>Catenaria</taxon>
    </lineage>
</organism>
<dbReference type="EMBL" id="MCFL01000073">
    <property type="protein sequence ID" value="ORZ30857.1"/>
    <property type="molecule type" value="Genomic_DNA"/>
</dbReference>
<protein>
    <recommendedName>
        <fullName evidence="4">Secreted protein</fullName>
    </recommendedName>
</protein>
<dbReference type="Proteomes" id="UP000193411">
    <property type="component" value="Unassembled WGS sequence"/>
</dbReference>
<gene>
    <name evidence="2" type="ORF">BCR44DRAFT_1443758</name>
</gene>